<evidence type="ECO:0000313" key="1">
    <source>
        <dbReference type="EMBL" id="KAK1802013.1"/>
    </source>
</evidence>
<accession>A0AAD8ZPS5</accession>
<comment type="caution">
    <text evidence="1">The sequence shown here is derived from an EMBL/GenBank/DDBJ whole genome shotgun (WGS) entry which is preliminary data.</text>
</comment>
<reference evidence="1" key="1">
    <citation type="submission" date="2023-03" db="EMBL/GenBank/DDBJ databases">
        <title>Electrophorus voltai genome.</title>
        <authorList>
            <person name="Bian C."/>
        </authorList>
    </citation>
    <scope>NUCLEOTIDE SEQUENCE</scope>
    <source>
        <strain evidence="1">CB-2022</strain>
        <tissue evidence="1">Muscle</tissue>
    </source>
</reference>
<sequence>MSEKFSEVDKLRVSLLQSFEALGETSTSYFGDIARFDVLTRIENVIQKTIHSLSREQAPVLILKNRSSWSNVR</sequence>
<organism evidence="1 2">
    <name type="scientific">Electrophorus voltai</name>
    <dbReference type="NCBI Taxonomy" id="2609070"/>
    <lineage>
        <taxon>Eukaryota</taxon>
        <taxon>Metazoa</taxon>
        <taxon>Chordata</taxon>
        <taxon>Craniata</taxon>
        <taxon>Vertebrata</taxon>
        <taxon>Euteleostomi</taxon>
        <taxon>Actinopterygii</taxon>
        <taxon>Neopterygii</taxon>
        <taxon>Teleostei</taxon>
        <taxon>Ostariophysi</taxon>
        <taxon>Gymnotiformes</taxon>
        <taxon>Gymnotoidei</taxon>
        <taxon>Gymnotidae</taxon>
        <taxon>Electrophorus</taxon>
    </lineage>
</organism>
<keyword evidence="2" id="KW-1185">Reference proteome</keyword>
<protein>
    <submittedName>
        <fullName evidence="1">Uncharacterized protein</fullName>
    </submittedName>
</protein>
<evidence type="ECO:0000313" key="2">
    <source>
        <dbReference type="Proteomes" id="UP001239994"/>
    </source>
</evidence>
<dbReference type="EMBL" id="JAROKS010000008">
    <property type="protein sequence ID" value="KAK1802013.1"/>
    <property type="molecule type" value="Genomic_DNA"/>
</dbReference>
<name>A0AAD8ZPS5_9TELE</name>
<dbReference type="Proteomes" id="UP001239994">
    <property type="component" value="Unassembled WGS sequence"/>
</dbReference>
<proteinExistence type="predicted"/>
<dbReference type="AlphaFoldDB" id="A0AAD8ZPS5"/>
<gene>
    <name evidence="1" type="ORF">P4O66_022249</name>
</gene>